<dbReference type="AlphaFoldDB" id="A0A0C3EVY1"/>
<evidence type="ECO:0000256" key="1">
    <source>
        <dbReference type="SAM" id="SignalP"/>
    </source>
</evidence>
<dbReference type="HOGENOM" id="CLU_670875_0_0_1"/>
<accession>A0A0C3EVY1</accession>
<dbReference type="SMART" id="SM00458">
    <property type="entry name" value="RICIN"/>
    <property type="match status" value="1"/>
</dbReference>
<dbReference type="PROSITE" id="PS50231">
    <property type="entry name" value="RICIN_B_LECTIN"/>
    <property type="match status" value="1"/>
</dbReference>
<dbReference type="EMBL" id="KN833032">
    <property type="protein sequence ID" value="KIM76660.1"/>
    <property type="molecule type" value="Genomic_DNA"/>
</dbReference>
<keyword evidence="1" id="KW-0732">Signal</keyword>
<feature type="domain" description="Ricin B lectin" evidence="2">
    <location>
        <begin position="26"/>
        <end position="158"/>
    </location>
</feature>
<dbReference type="Gene3D" id="2.80.10.50">
    <property type="match status" value="2"/>
</dbReference>
<proteinExistence type="predicted"/>
<dbReference type="Pfam" id="PF00652">
    <property type="entry name" value="Ricin_B_lectin"/>
    <property type="match status" value="1"/>
</dbReference>
<reference evidence="3 4" key="1">
    <citation type="submission" date="2014-04" db="EMBL/GenBank/DDBJ databases">
        <authorList>
            <consortium name="DOE Joint Genome Institute"/>
            <person name="Kuo A."/>
            <person name="Tarkka M."/>
            <person name="Buscot F."/>
            <person name="Kohler A."/>
            <person name="Nagy L.G."/>
            <person name="Floudas D."/>
            <person name="Copeland A."/>
            <person name="Barry K.W."/>
            <person name="Cichocki N."/>
            <person name="Veneault-Fourrey C."/>
            <person name="LaButti K."/>
            <person name="Lindquist E.A."/>
            <person name="Lipzen A."/>
            <person name="Lundell T."/>
            <person name="Morin E."/>
            <person name="Murat C."/>
            <person name="Sun H."/>
            <person name="Tunlid A."/>
            <person name="Henrissat B."/>
            <person name="Grigoriev I.V."/>
            <person name="Hibbett D.S."/>
            <person name="Martin F."/>
            <person name="Nordberg H.P."/>
            <person name="Cantor M.N."/>
            <person name="Hua S.X."/>
        </authorList>
    </citation>
    <scope>NUCLEOTIDE SEQUENCE [LARGE SCALE GENOMIC DNA]</scope>
    <source>
        <strain evidence="3 4">F 1598</strain>
    </source>
</reference>
<evidence type="ECO:0000259" key="2">
    <source>
        <dbReference type="SMART" id="SM00458"/>
    </source>
</evidence>
<feature type="signal peptide" evidence="1">
    <location>
        <begin position="1"/>
        <end position="19"/>
    </location>
</feature>
<sequence length="418" mass="44900">MLSKLALISAVLSAAHVSAYTSPSFKGPLLIQPGVNTGKCLRADNKNGASVEVTSCTGSSDQEWTFGPKGAVSLYNGAKCLDVTDGKNADGTKLQVWDCGSGNPNQEFSYTKFGDNHIQWTKGKCVDLTGGSLATGNKIQIWSCNGNEDNNNQIWDTGYIYNKLPSKSETGQFGTNACGTTSSQTSNCQTIWMNDADDFCLWAPPSVGTIGDTERNEVAWCTKSGRGTRVMPKDTLKGVHFVRTKDYVQVTGNGDLTKINVKKGDEGGELDPHGSDSNGNPIGGLVFGNTFGSHLQYAEWTSFISATQFCMRACTGLNARENCQHTYDEMGCDWNMPANYNSGTFESCKADNDLPMGVYGTSTWHQGTSPTPAAHPVAKSSSCTPFPSITPAAVKRDYSAEKLVKRVHHARATPAPIF</sequence>
<keyword evidence="4" id="KW-1185">Reference proteome</keyword>
<protein>
    <submittedName>
        <fullName evidence="3">Carbohydrate-binding module family 13 protein</fullName>
    </submittedName>
</protein>
<gene>
    <name evidence="3" type="ORF">PILCRDRAFT_826061</name>
</gene>
<reference evidence="4" key="2">
    <citation type="submission" date="2015-01" db="EMBL/GenBank/DDBJ databases">
        <title>Evolutionary Origins and Diversification of the Mycorrhizal Mutualists.</title>
        <authorList>
            <consortium name="DOE Joint Genome Institute"/>
            <consortium name="Mycorrhizal Genomics Consortium"/>
            <person name="Kohler A."/>
            <person name="Kuo A."/>
            <person name="Nagy L.G."/>
            <person name="Floudas D."/>
            <person name="Copeland A."/>
            <person name="Barry K.W."/>
            <person name="Cichocki N."/>
            <person name="Veneault-Fourrey C."/>
            <person name="LaButti K."/>
            <person name="Lindquist E.A."/>
            <person name="Lipzen A."/>
            <person name="Lundell T."/>
            <person name="Morin E."/>
            <person name="Murat C."/>
            <person name="Riley R."/>
            <person name="Ohm R."/>
            <person name="Sun H."/>
            <person name="Tunlid A."/>
            <person name="Henrissat B."/>
            <person name="Grigoriev I.V."/>
            <person name="Hibbett D.S."/>
            <person name="Martin F."/>
        </authorList>
    </citation>
    <scope>NUCLEOTIDE SEQUENCE [LARGE SCALE GENOMIC DNA]</scope>
    <source>
        <strain evidence="4">F 1598</strain>
    </source>
</reference>
<dbReference type="OrthoDB" id="2564904at2759"/>
<dbReference type="STRING" id="765440.A0A0C3EVY1"/>
<dbReference type="InterPro" id="IPR035992">
    <property type="entry name" value="Ricin_B-like_lectins"/>
</dbReference>
<feature type="chain" id="PRO_5002164033" evidence="1">
    <location>
        <begin position="20"/>
        <end position="418"/>
    </location>
</feature>
<evidence type="ECO:0000313" key="3">
    <source>
        <dbReference type="EMBL" id="KIM76660.1"/>
    </source>
</evidence>
<dbReference type="CDD" id="cd00161">
    <property type="entry name" value="beta-trefoil_Ricin-like"/>
    <property type="match status" value="1"/>
</dbReference>
<dbReference type="Proteomes" id="UP000054166">
    <property type="component" value="Unassembled WGS sequence"/>
</dbReference>
<name>A0A0C3EVY1_PILCF</name>
<dbReference type="InParanoid" id="A0A0C3EVY1"/>
<dbReference type="InterPro" id="IPR000772">
    <property type="entry name" value="Ricin_B_lectin"/>
</dbReference>
<dbReference type="SUPFAM" id="SSF50370">
    <property type="entry name" value="Ricin B-like lectins"/>
    <property type="match status" value="1"/>
</dbReference>
<evidence type="ECO:0000313" key="4">
    <source>
        <dbReference type="Proteomes" id="UP000054166"/>
    </source>
</evidence>
<organism evidence="3 4">
    <name type="scientific">Piloderma croceum (strain F 1598)</name>
    <dbReference type="NCBI Taxonomy" id="765440"/>
    <lineage>
        <taxon>Eukaryota</taxon>
        <taxon>Fungi</taxon>
        <taxon>Dikarya</taxon>
        <taxon>Basidiomycota</taxon>
        <taxon>Agaricomycotina</taxon>
        <taxon>Agaricomycetes</taxon>
        <taxon>Agaricomycetidae</taxon>
        <taxon>Atheliales</taxon>
        <taxon>Atheliaceae</taxon>
        <taxon>Piloderma</taxon>
    </lineage>
</organism>